<dbReference type="InterPro" id="IPR036291">
    <property type="entry name" value="NAD(P)-bd_dom_sf"/>
</dbReference>
<name>K0JTL8_SACES</name>
<sequence>MRLAVTGATGFVGGAVARAARALGWRVHGYGSRDWDIAVGPLADPPAVDAVVHAAAAVTDWGDGERIRRVCVDGTRHVAETFPGARLVHISTASVYDPFVPTVNAPESAGPVTRYLTDYAAAKAESERVLAGRPDTVVLRPHAVYGPGDPTLLPRVLGAIRGRNLVIVGDGQAPQSLTSIDNLVAATLSACTGRPGVYNIADAHPVVLQDALRDLLRERGSDVRIRHLPLRAAWHAAGVAEWVWRLVGAADPPRLTRYAISHLGYERTLDITAAREGLGYSPTGTSFAGAADW</sequence>
<evidence type="ECO:0000313" key="3">
    <source>
        <dbReference type="Proteomes" id="UP000006281"/>
    </source>
</evidence>
<dbReference type="KEGG" id="sesp:BN6_38300"/>
<dbReference type="Proteomes" id="UP000006281">
    <property type="component" value="Chromosome"/>
</dbReference>
<dbReference type="Gene3D" id="3.40.50.720">
    <property type="entry name" value="NAD(P)-binding Rossmann-like Domain"/>
    <property type="match status" value="1"/>
</dbReference>
<dbReference type="BioCyc" id="SESP1179773:BN6_RS18540-MONOMER"/>
<feature type="domain" description="NAD-dependent epimerase/dehydratase" evidence="1">
    <location>
        <begin position="4"/>
        <end position="201"/>
    </location>
</feature>
<dbReference type="SUPFAM" id="SSF51735">
    <property type="entry name" value="NAD(P)-binding Rossmann-fold domains"/>
    <property type="match status" value="1"/>
</dbReference>
<dbReference type="AlphaFoldDB" id="K0JTL8"/>
<keyword evidence="3" id="KW-1185">Reference proteome</keyword>
<dbReference type="InterPro" id="IPR050177">
    <property type="entry name" value="Lipid_A_modif_metabolic_enz"/>
</dbReference>
<reference evidence="2 3" key="1">
    <citation type="journal article" date="2012" name="BMC Genomics">
        <title>Complete genome sequence of Saccharothrix espanaensis DSM 44229T and comparison to the other completely sequenced Pseudonocardiaceae.</title>
        <authorList>
            <person name="Strobel T."/>
            <person name="Al-Dilaimi A."/>
            <person name="Blom J."/>
            <person name="Gessner A."/>
            <person name="Kalinowski J."/>
            <person name="Luzhetska M."/>
            <person name="Puhler A."/>
            <person name="Szczepanowski R."/>
            <person name="Bechthold A."/>
            <person name="Ruckert C."/>
        </authorList>
    </citation>
    <scope>NUCLEOTIDE SEQUENCE [LARGE SCALE GENOMIC DNA]</scope>
    <source>
        <strain evidence="3">ATCC 51144 / DSM 44229 / JCM 9112 / NBRC 15066 / NRRL 15764</strain>
    </source>
</reference>
<dbReference type="PATRIC" id="fig|1179773.3.peg.3830"/>
<dbReference type="eggNOG" id="COG0451">
    <property type="taxonomic scope" value="Bacteria"/>
</dbReference>
<protein>
    <submittedName>
        <fullName evidence="2">NAD-dependent epimerase/dehydratase</fullName>
    </submittedName>
</protein>
<evidence type="ECO:0000313" key="2">
    <source>
        <dbReference type="EMBL" id="CCH31120.1"/>
    </source>
</evidence>
<dbReference type="Pfam" id="PF01370">
    <property type="entry name" value="Epimerase"/>
    <property type="match status" value="1"/>
</dbReference>
<dbReference type="HOGENOM" id="CLU_007383_6_1_11"/>
<gene>
    <name evidence="2" type="ordered locus">BN6_38300</name>
</gene>
<dbReference type="RefSeq" id="WP_015101232.1">
    <property type="nucleotide sequence ID" value="NC_019673.1"/>
</dbReference>
<dbReference type="STRING" id="1179773.BN6_38300"/>
<dbReference type="EMBL" id="HE804045">
    <property type="protein sequence ID" value="CCH31120.1"/>
    <property type="molecule type" value="Genomic_DNA"/>
</dbReference>
<dbReference type="InterPro" id="IPR001509">
    <property type="entry name" value="Epimerase_deHydtase"/>
</dbReference>
<accession>K0JTL8</accession>
<dbReference type="PANTHER" id="PTHR43245:SF51">
    <property type="entry name" value="SHORT CHAIN DEHYDROGENASE_REDUCTASE FAMILY 42E, MEMBER 2"/>
    <property type="match status" value="1"/>
</dbReference>
<dbReference type="OrthoDB" id="3174087at2"/>
<evidence type="ECO:0000259" key="1">
    <source>
        <dbReference type="Pfam" id="PF01370"/>
    </source>
</evidence>
<organism evidence="2 3">
    <name type="scientific">Saccharothrix espanaensis (strain ATCC 51144 / DSM 44229 / JCM 9112 / NBRC 15066 / NRRL 15764)</name>
    <dbReference type="NCBI Taxonomy" id="1179773"/>
    <lineage>
        <taxon>Bacteria</taxon>
        <taxon>Bacillati</taxon>
        <taxon>Actinomycetota</taxon>
        <taxon>Actinomycetes</taxon>
        <taxon>Pseudonocardiales</taxon>
        <taxon>Pseudonocardiaceae</taxon>
        <taxon>Saccharothrix</taxon>
    </lineage>
</organism>
<proteinExistence type="predicted"/>
<dbReference type="PANTHER" id="PTHR43245">
    <property type="entry name" value="BIFUNCTIONAL POLYMYXIN RESISTANCE PROTEIN ARNA"/>
    <property type="match status" value="1"/>
</dbReference>